<sequence length="112" mass="12908">MLFDGKNFMIWSRNVKLALGAKNKKGFIKGKVAKPAVSHKDYTRWERNDYMVRCWIFISMTDQVAGGLSLSQTSKQLWDELTERYSKSNIPLLYQLKKDLGKLEQGDMSIGD</sequence>
<evidence type="ECO:0000259" key="1">
    <source>
        <dbReference type="Pfam" id="PF14244"/>
    </source>
</evidence>
<dbReference type="InterPro" id="IPR029472">
    <property type="entry name" value="Copia-like_N"/>
</dbReference>
<dbReference type="PANTHER" id="PTHR37610:SF40">
    <property type="entry name" value="OS01G0909600 PROTEIN"/>
    <property type="match status" value="1"/>
</dbReference>
<accession>A0A803L1N7</accession>
<keyword evidence="3" id="KW-1185">Reference proteome</keyword>
<dbReference type="Proteomes" id="UP000596660">
    <property type="component" value="Unplaced"/>
</dbReference>
<dbReference type="Pfam" id="PF14244">
    <property type="entry name" value="Retrotran_gag_3"/>
    <property type="match status" value="1"/>
</dbReference>
<evidence type="ECO:0000313" key="2">
    <source>
        <dbReference type="EnsemblPlants" id="AUR62005775-RA:cds"/>
    </source>
</evidence>
<proteinExistence type="predicted"/>
<name>A0A803L1N7_CHEQI</name>
<dbReference type="Gramene" id="AUR62005775-RA">
    <property type="protein sequence ID" value="AUR62005775-RA:cds"/>
    <property type="gene ID" value="AUR62005775"/>
</dbReference>
<reference evidence="2" key="2">
    <citation type="submission" date="2021-03" db="UniProtKB">
        <authorList>
            <consortium name="EnsemblPlants"/>
        </authorList>
    </citation>
    <scope>IDENTIFICATION</scope>
</reference>
<feature type="domain" description="Retrotransposon Copia-like N-terminal" evidence="1">
    <location>
        <begin position="2"/>
        <end position="36"/>
    </location>
</feature>
<protein>
    <recommendedName>
        <fullName evidence="1">Retrotransposon Copia-like N-terminal domain-containing protein</fullName>
    </recommendedName>
</protein>
<organism evidence="2 3">
    <name type="scientific">Chenopodium quinoa</name>
    <name type="common">Quinoa</name>
    <dbReference type="NCBI Taxonomy" id="63459"/>
    <lineage>
        <taxon>Eukaryota</taxon>
        <taxon>Viridiplantae</taxon>
        <taxon>Streptophyta</taxon>
        <taxon>Embryophyta</taxon>
        <taxon>Tracheophyta</taxon>
        <taxon>Spermatophyta</taxon>
        <taxon>Magnoliopsida</taxon>
        <taxon>eudicotyledons</taxon>
        <taxon>Gunneridae</taxon>
        <taxon>Pentapetalae</taxon>
        <taxon>Caryophyllales</taxon>
        <taxon>Chenopodiaceae</taxon>
        <taxon>Chenopodioideae</taxon>
        <taxon>Atripliceae</taxon>
        <taxon>Chenopodium</taxon>
    </lineage>
</organism>
<evidence type="ECO:0000313" key="3">
    <source>
        <dbReference type="Proteomes" id="UP000596660"/>
    </source>
</evidence>
<reference evidence="2" key="1">
    <citation type="journal article" date="2017" name="Nature">
        <title>The genome of Chenopodium quinoa.</title>
        <authorList>
            <person name="Jarvis D.E."/>
            <person name="Ho Y.S."/>
            <person name="Lightfoot D.J."/>
            <person name="Schmoeckel S.M."/>
            <person name="Li B."/>
            <person name="Borm T.J.A."/>
            <person name="Ohyanagi H."/>
            <person name="Mineta K."/>
            <person name="Michell C.T."/>
            <person name="Saber N."/>
            <person name="Kharbatia N.M."/>
            <person name="Rupper R.R."/>
            <person name="Sharp A.R."/>
            <person name="Dally N."/>
            <person name="Boughton B.A."/>
            <person name="Woo Y.H."/>
            <person name="Gao G."/>
            <person name="Schijlen E.G.W.M."/>
            <person name="Guo X."/>
            <person name="Momin A.A."/>
            <person name="Negrao S."/>
            <person name="Al-Babili S."/>
            <person name="Gehring C."/>
            <person name="Roessner U."/>
            <person name="Jung C."/>
            <person name="Murphy K."/>
            <person name="Arold S.T."/>
            <person name="Gojobori T."/>
            <person name="van der Linden C.G."/>
            <person name="van Loo E.N."/>
            <person name="Jellen E.N."/>
            <person name="Maughan P.J."/>
            <person name="Tester M."/>
        </authorList>
    </citation>
    <scope>NUCLEOTIDE SEQUENCE [LARGE SCALE GENOMIC DNA]</scope>
    <source>
        <strain evidence="2">cv. PI 614886</strain>
    </source>
</reference>
<dbReference type="OMA" id="RCWIFIS"/>
<dbReference type="PANTHER" id="PTHR37610">
    <property type="entry name" value="CCHC-TYPE DOMAIN-CONTAINING PROTEIN"/>
    <property type="match status" value="1"/>
</dbReference>
<dbReference type="EnsemblPlants" id="AUR62005775-RA">
    <property type="protein sequence ID" value="AUR62005775-RA:cds"/>
    <property type="gene ID" value="AUR62005775"/>
</dbReference>
<dbReference type="AlphaFoldDB" id="A0A803L1N7"/>